<dbReference type="SUPFAM" id="SSF53927">
    <property type="entry name" value="Cytidine deaminase-like"/>
    <property type="match status" value="1"/>
</dbReference>
<dbReference type="Pfam" id="PF00383">
    <property type="entry name" value="dCMP_cyt_deam_1"/>
    <property type="match status" value="1"/>
</dbReference>
<dbReference type="PANTHER" id="PTHR11079:SF156">
    <property type="entry name" value="INACTIVE TRNA-SPECIFIC ADENOSINE DEAMINASE-LIKE PROTEIN 3-RELATED"/>
    <property type="match status" value="1"/>
</dbReference>
<reference evidence="4 5" key="1">
    <citation type="submission" date="2024-04" db="EMBL/GenBank/DDBJ databases">
        <authorList>
            <person name="Rising A."/>
            <person name="Reimegard J."/>
            <person name="Sonavane S."/>
            <person name="Akerstrom W."/>
            <person name="Nylinder S."/>
            <person name="Hedman E."/>
            <person name="Kallberg Y."/>
        </authorList>
    </citation>
    <scope>NUCLEOTIDE SEQUENCE [LARGE SCALE GENOMIC DNA]</scope>
</reference>
<sequence>MTKQMHWEHGDSETIPKIFPVLGDEYFRPVEKEKMFVGKINIKKETSRLIKELSFHWPIGNHLKRVRWTQQKDIFEILLRPVVEDECRNNCSISSILEGTDVNRTGLMDSVSLLDVSKFPVLTHQQYKDAKEYWPVQFREDKNIERMLEDSFFCVDEKKKIATFMKMSLGAAQYGDDKVGCVVVDPMTSEIIAIAHDRRTSHPIQHAVMVAVELVSSSQGGGAWNIDSEHVYHKPFSKEEMENIIAEMKKSNPDKDAKKFLPYLCTGYDIYISREPCVMCAMALVHSRIRRVFYAHPSPHGALGTQCRLHLQDGLNHHYEVFRVELNAAAENCKQSGCDS</sequence>
<accession>A0AAV2B3W0</accession>
<comment type="similarity">
    <text evidence="2">Belongs to the cytidine and deoxycytidylate deaminase family. ADAT3 subfamily.</text>
</comment>
<evidence type="ECO:0000256" key="1">
    <source>
        <dbReference type="ARBA" id="ARBA00022694"/>
    </source>
</evidence>
<comment type="caution">
    <text evidence="4">The sequence shown here is derived from an EMBL/GenBank/DDBJ whole genome shotgun (WGS) entry which is preliminary data.</text>
</comment>
<gene>
    <name evidence="4" type="ORF">LARSCL_LOCUS16784</name>
</gene>
<dbReference type="EMBL" id="CAXIEN010000272">
    <property type="protein sequence ID" value="CAL1290935.1"/>
    <property type="molecule type" value="Genomic_DNA"/>
</dbReference>
<dbReference type="PANTHER" id="PTHR11079">
    <property type="entry name" value="CYTOSINE DEAMINASE FAMILY MEMBER"/>
    <property type="match status" value="1"/>
</dbReference>
<dbReference type="PROSITE" id="PS51747">
    <property type="entry name" value="CYT_DCMP_DEAMINASES_2"/>
    <property type="match status" value="1"/>
</dbReference>
<evidence type="ECO:0000259" key="3">
    <source>
        <dbReference type="PROSITE" id="PS51747"/>
    </source>
</evidence>
<evidence type="ECO:0000256" key="2">
    <source>
        <dbReference type="ARBA" id="ARBA00038160"/>
    </source>
</evidence>
<dbReference type="GO" id="GO:0005737">
    <property type="term" value="C:cytoplasm"/>
    <property type="evidence" value="ECO:0007669"/>
    <property type="project" value="TreeGrafter"/>
</dbReference>
<organism evidence="4 5">
    <name type="scientific">Larinioides sclopetarius</name>
    <dbReference type="NCBI Taxonomy" id="280406"/>
    <lineage>
        <taxon>Eukaryota</taxon>
        <taxon>Metazoa</taxon>
        <taxon>Ecdysozoa</taxon>
        <taxon>Arthropoda</taxon>
        <taxon>Chelicerata</taxon>
        <taxon>Arachnida</taxon>
        <taxon>Araneae</taxon>
        <taxon>Araneomorphae</taxon>
        <taxon>Entelegynae</taxon>
        <taxon>Araneoidea</taxon>
        <taxon>Araneidae</taxon>
        <taxon>Larinioides</taxon>
    </lineage>
</organism>
<dbReference type="GO" id="GO:0005634">
    <property type="term" value="C:nucleus"/>
    <property type="evidence" value="ECO:0007669"/>
    <property type="project" value="TreeGrafter"/>
</dbReference>
<name>A0AAV2B3W0_9ARAC</name>
<evidence type="ECO:0000313" key="4">
    <source>
        <dbReference type="EMBL" id="CAL1290935.1"/>
    </source>
</evidence>
<dbReference type="InterPro" id="IPR016193">
    <property type="entry name" value="Cytidine_deaminase-like"/>
</dbReference>
<dbReference type="AlphaFoldDB" id="A0AAV2B3W0"/>
<dbReference type="Proteomes" id="UP001497382">
    <property type="component" value="Unassembled WGS sequence"/>
</dbReference>
<keyword evidence="1" id="KW-0819">tRNA processing</keyword>
<dbReference type="InterPro" id="IPR002125">
    <property type="entry name" value="CMP_dCMP_dom"/>
</dbReference>
<protein>
    <recommendedName>
        <fullName evidence="3">CMP/dCMP-type deaminase domain-containing protein</fullName>
    </recommendedName>
</protein>
<dbReference type="Gene3D" id="3.40.140.10">
    <property type="entry name" value="Cytidine Deaminase, domain 2"/>
    <property type="match status" value="1"/>
</dbReference>
<keyword evidence="5" id="KW-1185">Reference proteome</keyword>
<dbReference type="GO" id="GO:0008033">
    <property type="term" value="P:tRNA processing"/>
    <property type="evidence" value="ECO:0007669"/>
    <property type="project" value="UniProtKB-KW"/>
</dbReference>
<proteinExistence type="inferred from homology"/>
<dbReference type="GO" id="GO:0052717">
    <property type="term" value="F:tRNA-specific adenosine-34 deaminase activity"/>
    <property type="evidence" value="ECO:0007669"/>
    <property type="project" value="TreeGrafter"/>
</dbReference>
<feature type="domain" description="CMP/dCMP-type deaminase" evidence="3">
    <location>
        <begin position="159"/>
        <end position="322"/>
    </location>
</feature>
<evidence type="ECO:0000313" key="5">
    <source>
        <dbReference type="Proteomes" id="UP001497382"/>
    </source>
</evidence>
<dbReference type="CDD" id="cd01285">
    <property type="entry name" value="nucleoside_deaminase"/>
    <property type="match status" value="1"/>
</dbReference>